<dbReference type="GeneID" id="28839304"/>
<dbReference type="PANTHER" id="PTHR11360">
    <property type="entry name" value="MONOCARBOXYLATE TRANSPORTER"/>
    <property type="match status" value="1"/>
</dbReference>
<feature type="domain" description="Major facilitator superfamily (MFS) profile" evidence="4">
    <location>
        <begin position="1"/>
        <end position="360"/>
    </location>
</feature>
<feature type="transmembrane region" description="Helical" evidence="3">
    <location>
        <begin position="49"/>
        <end position="67"/>
    </location>
</feature>
<dbReference type="AlphaFoldDB" id="A0A1B8GIC5"/>
<dbReference type="GO" id="GO:0016020">
    <property type="term" value="C:membrane"/>
    <property type="evidence" value="ECO:0007669"/>
    <property type="project" value="UniProtKB-SubCell"/>
</dbReference>
<feature type="transmembrane region" description="Helical" evidence="3">
    <location>
        <begin position="179"/>
        <end position="202"/>
    </location>
</feature>
<keyword evidence="3" id="KW-1133">Transmembrane helix</keyword>
<feature type="transmembrane region" description="Helical" evidence="3">
    <location>
        <begin position="305"/>
        <end position="325"/>
    </location>
</feature>
<gene>
    <name evidence="5" type="ORF">VE01_05918</name>
</gene>
<evidence type="ECO:0000313" key="6">
    <source>
        <dbReference type="Proteomes" id="UP000091956"/>
    </source>
</evidence>
<evidence type="ECO:0000256" key="3">
    <source>
        <dbReference type="SAM" id="Phobius"/>
    </source>
</evidence>
<dbReference type="InterPro" id="IPR050327">
    <property type="entry name" value="Proton-linked_MCT"/>
</dbReference>
<comment type="subcellular location">
    <subcellularLocation>
        <location evidence="1">Membrane</location>
        <topology evidence="1">Multi-pass membrane protein</topology>
    </subcellularLocation>
</comment>
<dbReference type="InterPro" id="IPR036259">
    <property type="entry name" value="MFS_trans_sf"/>
</dbReference>
<sequence>MFYQEYYQRHQLSGETPSAISWIGSVQGFFIFSGSLVGGPLFDRYGEKVLWPPAFVCVLSVFMTSISTKYWHFILAQGVLGGISMGMTMAPAMAAVPQYFNKKRSAAMGATVAGSSVGGIILPIMLGKMLNGNGLSFGWAVRVVAFLMFAILSVSCLCIKARLPPRNGTFLLPSAFKDLQYVAVVAAGFLMIFGFFGPFFYLPVYAVQQGMSKLLASYVLSILNAASFFGRVVPGIMADRVGRYNTLFVAAIASGVLIFCWPLITTNAGIIVFAALFGFFSGTIISGIMVCLASCAGDPRAIGTYIGMGLTLGGVAVLIGPPINGALLTEYSGFHEISWLMGTVTMAGAMSVVLAKWLSGGGHFCKAVSEFLVGYM</sequence>
<evidence type="ECO:0000259" key="4">
    <source>
        <dbReference type="PROSITE" id="PS50850"/>
    </source>
</evidence>
<organism evidence="5 6">
    <name type="scientific">Pseudogymnoascus verrucosus</name>
    <dbReference type="NCBI Taxonomy" id="342668"/>
    <lineage>
        <taxon>Eukaryota</taxon>
        <taxon>Fungi</taxon>
        <taxon>Dikarya</taxon>
        <taxon>Ascomycota</taxon>
        <taxon>Pezizomycotina</taxon>
        <taxon>Leotiomycetes</taxon>
        <taxon>Thelebolales</taxon>
        <taxon>Thelebolaceae</taxon>
        <taxon>Pseudogymnoascus</taxon>
    </lineage>
</organism>
<proteinExistence type="inferred from homology"/>
<comment type="similarity">
    <text evidence="2">Belongs to the major facilitator superfamily. Monocarboxylate porter (TC 2.A.1.13) family.</text>
</comment>
<dbReference type="SUPFAM" id="SSF103473">
    <property type="entry name" value="MFS general substrate transporter"/>
    <property type="match status" value="1"/>
</dbReference>
<feature type="transmembrane region" description="Helical" evidence="3">
    <location>
        <begin position="337"/>
        <end position="358"/>
    </location>
</feature>
<accession>A0A1B8GIC5</accession>
<dbReference type="InterPro" id="IPR020846">
    <property type="entry name" value="MFS_dom"/>
</dbReference>
<keyword evidence="6" id="KW-1185">Reference proteome</keyword>
<reference evidence="6" key="2">
    <citation type="journal article" date="2018" name="Nat. Commun.">
        <title>Extreme sensitivity to ultraviolet light in the fungal pathogen causing white-nose syndrome of bats.</title>
        <authorList>
            <person name="Palmer J.M."/>
            <person name="Drees K.P."/>
            <person name="Foster J.T."/>
            <person name="Lindner D.L."/>
        </authorList>
    </citation>
    <scope>NUCLEOTIDE SEQUENCE [LARGE SCALE GENOMIC DNA]</scope>
    <source>
        <strain evidence="6">UAMH 10579</strain>
    </source>
</reference>
<dbReference type="Gene3D" id="1.20.1250.20">
    <property type="entry name" value="MFS general substrate transporter like domains"/>
    <property type="match status" value="2"/>
</dbReference>
<evidence type="ECO:0000256" key="1">
    <source>
        <dbReference type="ARBA" id="ARBA00004141"/>
    </source>
</evidence>
<feature type="transmembrane region" description="Helical" evidence="3">
    <location>
        <begin position="73"/>
        <end position="94"/>
    </location>
</feature>
<name>A0A1B8GIC5_9PEZI</name>
<dbReference type="InterPro" id="IPR011701">
    <property type="entry name" value="MFS"/>
</dbReference>
<feature type="transmembrane region" description="Helical" evidence="3">
    <location>
        <begin position="270"/>
        <end position="293"/>
    </location>
</feature>
<evidence type="ECO:0000256" key="2">
    <source>
        <dbReference type="ARBA" id="ARBA00006727"/>
    </source>
</evidence>
<keyword evidence="3" id="KW-0812">Transmembrane</keyword>
<dbReference type="Pfam" id="PF07690">
    <property type="entry name" value="MFS_1"/>
    <property type="match status" value="1"/>
</dbReference>
<feature type="transmembrane region" description="Helical" evidence="3">
    <location>
        <begin position="20"/>
        <end position="42"/>
    </location>
</feature>
<feature type="transmembrane region" description="Helical" evidence="3">
    <location>
        <begin position="245"/>
        <end position="264"/>
    </location>
</feature>
<dbReference type="Proteomes" id="UP000091956">
    <property type="component" value="Unassembled WGS sequence"/>
</dbReference>
<evidence type="ECO:0000313" key="5">
    <source>
        <dbReference type="EMBL" id="OBT95574.2"/>
    </source>
</evidence>
<keyword evidence="3" id="KW-0472">Membrane</keyword>
<protein>
    <recommendedName>
        <fullName evidence="4">Major facilitator superfamily (MFS) profile domain-containing protein</fullName>
    </recommendedName>
</protein>
<dbReference type="RefSeq" id="XP_059319614.1">
    <property type="nucleotide sequence ID" value="XM_059463747.1"/>
</dbReference>
<feature type="transmembrane region" description="Helical" evidence="3">
    <location>
        <begin position="106"/>
        <end position="127"/>
    </location>
</feature>
<dbReference type="GO" id="GO:0022857">
    <property type="term" value="F:transmembrane transporter activity"/>
    <property type="evidence" value="ECO:0007669"/>
    <property type="project" value="InterPro"/>
</dbReference>
<dbReference type="PROSITE" id="PS50850">
    <property type="entry name" value="MFS"/>
    <property type="match status" value="1"/>
</dbReference>
<dbReference type="EMBL" id="KV460234">
    <property type="protein sequence ID" value="OBT95574.2"/>
    <property type="molecule type" value="Genomic_DNA"/>
</dbReference>
<feature type="transmembrane region" description="Helical" evidence="3">
    <location>
        <begin position="139"/>
        <end position="159"/>
    </location>
</feature>
<reference evidence="5 6" key="1">
    <citation type="submission" date="2016-03" db="EMBL/GenBank/DDBJ databases">
        <title>Comparative genomics of Pseudogymnoascus destructans, the fungus causing white-nose syndrome of bats.</title>
        <authorList>
            <person name="Palmer J.M."/>
            <person name="Drees K.P."/>
            <person name="Foster J.T."/>
            <person name="Lindner D.L."/>
        </authorList>
    </citation>
    <scope>NUCLEOTIDE SEQUENCE [LARGE SCALE GENOMIC DNA]</scope>
    <source>
        <strain evidence="5 6">UAMH 10579</strain>
    </source>
</reference>
<dbReference type="PANTHER" id="PTHR11360:SF281">
    <property type="entry name" value="ASPYRIDONES EFFLUX PROTEIN APDF-RELATED"/>
    <property type="match status" value="1"/>
</dbReference>
<feature type="transmembrane region" description="Helical" evidence="3">
    <location>
        <begin position="214"/>
        <end position="233"/>
    </location>
</feature>